<evidence type="ECO:0000256" key="2">
    <source>
        <dbReference type="SAM" id="SignalP"/>
    </source>
</evidence>
<dbReference type="HOGENOM" id="CLU_2088751_0_0_1"/>
<proteinExistence type="predicted"/>
<organism evidence="3">
    <name type="scientific">Oryza punctata</name>
    <name type="common">Red rice</name>
    <dbReference type="NCBI Taxonomy" id="4537"/>
    <lineage>
        <taxon>Eukaryota</taxon>
        <taxon>Viridiplantae</taxon>
        <taxon>Streptophyta</taxon>
        <taxon>Embryophyta</taxon>
        <taxon>Tracheophyta</taxon>
        <taxon>Spermatophyta</taxon>
        <taxon>Magnoliopsida</taxon>
        <taxon>Liliopsida</taxon>
        <taxon>Poales</taxon>
        <taxon>Poaceae</taxon>
        <taxon>BOP clade</taxon>
        <taxon>Oryzoideae</taxon>
        <taxon>Oryzeae</taxon>
        <taxon>Oryzinae</taxon>
        <taxon>Oryza</taxon>
    </lineage>
</organism>
<dbReference type="Proteomes" id="UP000026962">
    <property type="component" value="Chromosome 6"/>
</dbReference>
<dbReference type="PROSITE" id="PS51257">
    <property type="entry name" value="PROKAR_LIPOPROTEIN"/>
    <property type="match status" value="1"/>
</dbReference>
<feature type="region of interest" description="Disordered" evidence="1">
    <location>
        <begin position="78"/>
        <end position="97"/>
    </location>
</feature>
<dbReference type="EnsemblPlants" id="OPUNC06G22540.1">
    <property type="protein sequence ID" value="OPUNC06G22540.1"/>
    <property type="gene ID" value="OPUNC06G22540"/>
</dbReference>
<reference evidence="3" key="1">
    <citation type="submission" date="2015-04" db="UniProtKB">
        <authorList>
            <consortium name="EnsemblPlants"/>
        </authorList>
    </citation>
    <scope>IDENTIFICATION</scope>
</reference>
<dbReference type="Gramene" id="OPUNC06G22540.1">
    <property type="protein sequence ID" value="OPUNC06G22540.1"/>
    <property type="gene ID" value="OPUNC06G22540"/>
</dbReference>
<evidence type="ECO:0000313" key="4">
    <source>
        <dbReference type="Proteomes" id="UP000026962"/>
    </source>
</evidence>
<name>A0A0E0LEQ4_ORYPU</name>
<dbReference type="AlphaFoldDB" id="A0A0E0LEQ4"/>
<feature type="signal peptide" evidence="2">
    <location>
        <begin position="1"/>
        <end position="18"/>
    </location>
</feature>
<keyword evidence="4" id="KW-1185">Reference proteome</keyword>
<protein>
    <submittedName>
        <fullName evidence="3">Uncharacterized protein</fullName>
    </submittedName>
</protein>
<keyword evidence="2" id="KW-0732">Signal</keyword>
<sequence length="117" mass="12299">MARCVVAIGLAVGAGCMSLSVLIPDDDVASINSSIAGLLELALARRRIFAPAPPPVLCRVAVHARLRVWIMAHRHTLSPPAASPHRTAPQSDRPRASVVIDEDDVTATVLPLVAAMP</sequence>
<accession>A0A0E0LEQ4</accession>
<reference evidence="3" key="2">
    <citation type="submission" date="2018-05" db="EMBL/GenBank/DDBJ databases">
        <title>OpunRS2 (Oryza punctata Reference Sequence Version 2).</title>
        <authorList>
            <person name="Zhang J."/>
            <person name="Kudrna D."/>
            <person name="Lee S."/>
            <person name="Talag J."/>
            <person name="Welchert J."/>
            <person name="Wing R.A."/>
        </authorList>
    </citation>
    <scope>NUCLEOTIDE SEQUENCE [LARGE SCALE GENOMIC DNA]</scope>
</reference>
<evidence type="ECO:0000256" key="1">
    <source>
        <dbReference type="SAM" id="MobiDB-lite"/>
    </source>
</evidence>
<evidence type="ECO:0000313" key="3">
    <source>
        <dbReference type="EnsemblPlants" id="OPUNC06G22540.1"/>
    </source>
</evidence>
<feature type="chain" id="PRO_5002366170" evidence="2">
    <location>
        <begin position="19"/>
        <end position="117"/>
    </location>
</feature>